<dbReference type="PANTHER" id="PTHR33121">
    <property type="entry name" value="CYCLIC DI-GMP PHOSPHODIESTERASE PDEF"/>
    <property type="match status" value="1"/>
</dbReference>
<dbReference type="SMART" id="SM00052">
    <property type="entry name" value="EAL"/>
    <property type="match status" value="1"/>
</dbReference>
<dbReference type="GO" id="GO:0071111">
    <property type="term" value="F:cyclic-guanylate-specific phosphodiesterase activity"/>
    <property type="evidence" value="ECO:0007669"/>
    <property type="project" value="InterPro"/>
</dbReference>
<dbReference type="PANTHER" id="PTHR33121:SF78">
    <property type="entry name" value="CYCLIC DI-GMP PHOSPHODIESTERASE PDEH"/>
    <property type="match status" value="1"/>
</dbReference>
<reference evidence="3" key="1">
    <citation type="journal article" date="2012" name="Appl. Microbiol. Biotechnol.">
        <title>The complete genome sequence of Pantoea ananatis AJ13355, an organism with great biotechnological potential.</title>
        <authorList>
            <person name="Hara Y."/>
            <person name="Kadotani N."/>
            <person name="Izui H."/>
            <person name="Katashkina J.I."/>
            <person name="Kuvaeva T.M."/>
            <person name="Andreeva I.G."/>
            <person name="Golubeva L.I."/>
            <person name="Malko D.B."/>
            <person name="Makeev V.J."/>
            <person name="Mashko S.V."/>
            <person name="Kozlov Y.I."/>
        </authorList>
    </citation>
    <scope>NUCLEOTIDE SEQUENCE [LARGE SCALE GENOMIC DNA]</scope>
    <source>
        <strain evidence="3">AJ13355</strain>
    </source>
</reference>
<proteinExistence type="predicted"/>
<dbReference type="Gene3D" id="3.20.20.450">
    <property type="entry name" value="EAL domain"/>
    <property type="match status" value="1"/>
</dbReference>
<gene>
    <name evidence="2" type="primary">ydiV</name>
    <name evidence="2" type="ordered locus">PAJ_3710</name>
</gene>
<dbReference type="HOGENOM" id="CLU_089254_1_1_6"/>
<dbReference type="EMBL" id="AP012032">
    <property type="protein sequence ID" value="BAK13789.1"/>
    <property type="molecule type" value="Genomic_DNA"/>
</dbReference>
<evidence type="ECO:0000259" key="1">
    <source>
        <dbReference type="PROSITE" id="PS50883"/>
    </source>
</evidence>
<evidence type="ECO:0000313" key="2">
    <source>
        <dbReference type="EMBL" id="BAK13789.1"/>
    </source>
</evidence>
<protein>
    <recommendedName>
        <fullName evidence="1">EAL domain-containing protein</fullName>
    </recommendedName>
</protein>
<dbReference type="Pfam" id="PF00563">
    <property type="entry name" value="EAL"/>
    <property type="match status" value="1"/>
</dbReference>
<dbReference type="InterPro" id="IPR001633">
    <property type="entry name" value="EAL_dom"/>
</dbReference>
<dbReference type="InterPro" id="IPR050706">
    <property type="entry name" value="Cyclic-di-GMP_PDE-like"/>
</dbReference>
<dbReference type="AlphaFoldDB" id="A0A0H3L3G8"/>
<accession>A0A0H3L3G8</accession>
<dbReference type="Proteomes" id="UP000006690">
    <property type="component" value="Chromosome"/>
</dbReference>
<dbReference type="InterPro" id="IPR035919">
    <property type="entry name" value="EAL_sf"/>
</dbReference>
<sequence length="226" mass="26344">MGMEIQNLDNNNRAWRFIAEPIVNLKSERIAVEVLTRFAAPGTPFLHISKMNKEQKIRLLREQLCLIHQKRHFFESHQLLCSVNVDVEMAFALLEERDIYELATAHSFLRIEVSESFPSLAEGLNNPLLRKLYNNYTLWLDDFGSASSHFPCLQKGLYEAVKIDKHFFWEHHNSPLWKTTLTQIKDYCQFIIVEGVENDTYFQFAKPHAAAFQGYLFEAVNFDTLG</sequence>
<dbReference type="PATRIC" id="fig|932677.3.peg.4280"/>
<dbReference type="eggNOG" id="COG2200">
    <property type="taxonomic scope" value="Bacteria"/>
</dbReference>
<dbReference type="OrthoDB" id="6505665at2"/>
<evidence type="ECO:0000313" key="3">
    <source>
        <dbReference type="Proteomes" id="UP000006690"/>
    </source>
</evidence>
<dbReference type="PROSITE" id="PS50883">
    <property type="entry name" value="EAL"/>
    <property type="match status" value="1"/>
</dbReference>
<dbReference type="KEGG" id="paj:PAJ_3710"/>
<name>A0A0H3L3G8_PANAA</name>
<feature type="domain" description="EAL" evidence="1">
    <location>
        <begin position="1"/>
        <end position="226"/>
    </location>
</feature>
<organism evidence="2 3">
    <name type="scientific">Pantoea ananatis (strain AJ13355)</name>
    <dbReference type="NCBI Taxonomy" id="932677"/>
    <lineage>
        <taxon>Bacteria</taxon>
        <taxon>Pseudomonadati</taxon>
        <taxon>Pseudomonadota</taxon>
        <taxon>Gammaproteobacteria</taxon>
        <taxon>Enterobacterales</taxon>
        <taxon>Erwiniaceae</taxon>
        <taxon>Pantoea</taxon>
    </lineage>
</organism>
<dbReference type="SUPFAM" id="SSF141868">
    <property type="entry name" value="EAL domain-like"/>
    <property type="match status" value="1"/>
</dbReference>